<reference evidence="2" key="1">
    <citation type="submission" date="2014-09" db="EMBL/GenBank/DDBJ databases">
        <title>Draft genome sequence of an oleaginous Mucoromycotina fungus Mucor ambiguus NBRC6742.</title>
        <authorList>
            <person name="Takeda I."/>
            <person name="Yamane N."/>
            <person name="Morita T."/>
            <person name="Tamano K."/>
            <person name="Machida M."/>
            <person name="Baker S."/>
            <person name="Koike H."/>
        </authorList>
    </citation>
    <scope>NUCLEOTIDE SEQUENCE</scope>
    <source>
        <strain evidence="2">NBRC 6742</strain>
    </source>
</reference>
<dbReference type="Proteomes" id="UP000053815">
    <property type="component" value="Unassembled WGS sequence"/>
</dbReference>
<name>A0A0C9MC05_9FUNG</name>
<gene>
    <name evidence="2" type="ORF">MAM1_0074c04294</name>
</gene>
<dbReference type="InterPro" id="IPR003903">
    <property type="entry name" value="UIM_dom"/>
</dbReference>
<evidence type="ECO:0008006" key="4">
    <source>
        <dbReference type="Google" id="ProtNLM"/>
    </source>
</evidence>
<keyword evidence="3" id="KW-1185">Reference proteome</keyword>
<evidence type="ECO:0000313" key="3">
    <source>
        <dbReference type="Proteomes" id="UP000053815"/>
    </source>
</evidence>
<dbReference type="PROSITE" id="PS50330">
    <property type="entry name" value="UIM"/>
    <property type="match status" value="1"/>
</dbReference>
<feature type="region of interest" description="Disordered" evidence="1">
    <location>
        <begin position="313"/>
        <end position="404"/>
    </location>
</feature>
<feature type="region of interest" description="Disordered" evidence="1">
    <location>
        <begin position="61"/>
        <end position="193"/>
    </location>
</feature>
<proteinExistence type="predicted"/>
<evidence type="ECO:0000313" key="2">
    <source>
        <dbReference type="EMBL" id="GAN04829.1"/>
    </source>
</evidence>
<accession>A0A0C9MC05</accession>
<feature type="compositionally biased region" description="Low complexity" evidence="1">
    <location>
        <begin position="159"/>
        <end position="170"/>
    </location>
</feature>
<feature type="compositionally biased region" description="Polar residues" evidence="1">
    <location>
        <begin position="171"/>
        <end position="184"/>
    </location>
</feature>
<dbReference type="EMBL" id="DF836363">
    <property type="protein sequence ID" value="GAN04829.1"/>
    <property type="molecule type" value="Genomic_DNA"/>
</dbReference>
<dbReference type="OrthoDB" id="2279290at2759"/>
<feature type="compositionally biased region" description="Low complexity" evidence="1">
    <location>
        <begin position="67"/>
        <end position="81"/>
    </location>
</feature>
<feature type="compositionally biased region" description="Basic residues" evidence="1">
    <location>
        <begin position="130"/>
        <end position="140"/>
    </location>
</feature>
<evidence type="ECO:0000256" key="1">
    <source>
        <dbReference type="SAM" id="MobiDB-lite"/>
    </source>
</evidence>
<protein>
    <recommendedName>
        <fullName evidence="4">UBZ4-type domain-containing protein</fullName>
    </recommendedName>
</protein>
<feature type="compositionally biased region" description="Polar residues" evidence="1">
    <location>
        <begin position="351"/>
        <end position="368"/>
    </location>
</feature>
<feature type="region of interest" description="Disordered" evidence="1">
    <location>
        <begin position="1"/>
        <end position="33"/>
    </location>
</feature>
<dbReference type="AlphaFoldDB" id="A0A0C9MC05"/>
<feature type="compositionally biased region" description="Acidic residues" evidence="1">
    <location>
        <begin position="92"/>
        <end position="112"/>
    </location>
</feature>
<feature type="compositionally biased region" description="Basic residues" evidence="1">
    <location>
        <begin position="373"/>
        <end position="404"/>
    </location>
</feature>
<feature type="compositionally biased region" description="Basic residues" evidence="1">
    <location>
        <begin position="1"/>
        <end position="11"/>
    </location>
</feature>
<organism evidence="2">
    <name type="scientific">Mucor ambiguus</name>
    <dbReference type="NCBI Taxonomy" id="91626"/>
    <lineage>
        <taxon>Eukaryota</taxon>
        <taxon>Fungi</taxon>
        <taxon>Fungi incertae sedis</taxon>
        <taxon>Mucoromycota</taxon>
        <taxon>Mucoromycotina</taxon>
        <taxon>Mucoromycetes</taxon>
        <taxon>Mucorales</taxon>
        <taxon>Mucorineae</taxon>
        <taxon>Mucoraceae</taxon>
        <taxon>Mucor</taxon>
    </lineage>
</organism>
<sequence>MALSNNRKKRGNLTLDELFKRTPPQKRPSNEDEDLQLAMEMSQREHINEQKRLLEQYSLLSQKQFKPSTPLSTTTNTTSMLTRKRRVIKIDPEEEDKEEEERMEDSTDDDDDHWFQTVSIRPQQLPVKKTPSKPKLKPKLKQKEAPKQKSKRLIPSTPPTSASATTSTSTYSMHNDTNSNNITTVKREDGGETLLDIDDLDEWLEAKTEKTEASDPALEITDLDAYLDNYQDDDEDMEQEPKFIIAIDGQDEQHDTTPPTSSPHYMPCPMCQKLFKQGRDIQEHAAKCNNMISDTDSDSDCDIIDLINPANTVISKQTSPPPPSFTEAAAQAPIEEEDEDGYLSPLEGFTSIKNNQNEAFNPYFQQLEQPVPKPRKARATRRSTTTKRGNGRGRFRPYRRKKKS</sequence>